<keyword evidence="6" id="KW-0680">Restriction system</keyword>
<keyword evidence="3 9" id="KW-0489">Methyltransferase</keyword>
<dbReference type="PANTHER" id="PTHR42933:SF3">
    <property type="entry name" value="TYPE I RESTRICTION ENZYME MJAVIII METHYLASE SUBUNIT"/>
    <property type="match status" value="1"/>
</dbReference>
<sequence>MKEIDFISFTLDQLAEGGRFACIVPMSVAIKTDKNKSLLEKKRKILSKHRLDAVFSMPNDLFYPVSTNTCIMVFTAYTKHREDYETFFGYLKDDGFKVTRKGRIDQGRWTDIKKEFIRLFVNGKMLPGKSVCKAVTADEEWCAEAYMETDFSDIKEVISLRQ</sequence>
<comment type="catalytic activity">
    <reaction evidence="7">
        <text>a 2'-deoxyadenosine in DNA + S-adenosyl-L-methionine = an N(6)-methyl-2'-deoxyadenosine in DNA + S-adenosyl-L-homocysteine + H(+)</text>
        <dbReference type="Rhea" id="RHEA:15197"/>
        <dbReference type="Rhea" id="RHEA-COMP:12418"/>
        <dbReference type="Rhea" id="RHEA-COMP:12419"/>
        <dbReference type="ChEBI" id="CHEBI:15378"/>
        <dbReference type="ChEBI" id="CHEBI:57856"/>
        <dbReference type="ChEBI" id="CHEBI:59789"/>
        <dbReference type="ChEBI" id="CHEBI:90615"/>
        <dbReference type="ChEBI" id="CHEBI:90616"/>
        <dbReference type="EC" id="2.1.1.72"/>
    </reaction>
</comment>
<protein>
    <recommendedName>
        <fullName evidence="2">site-specific DNA-methyltransferase (adenine-specific)</fullName>
        <ecNumber evidence="2">2.1.1.72</ecNumber>
    </recommendedName>
</protein>
<evidence type="ECO:0000256" key="6">
    <source>
        <dbReference type="ARBA" id="ARBA00022747"/>
    </source>
</evidence>
<gene>
    <name evidence="9" type="ORF">IPJ38_06530</name>
</gene>
<dbReference type="GO" id="GO:0009307">
    <property type="term" value="P:DNA restriction-modification system"/>
    <property type="evidence" value="ECO:0007669"/>
    <property type="project" value="UniProtKB-KW"/>
</dbReference>
<dbReference type="SUPFAM" id="SSF53335">
    <property type="entry name" value="S-adenosyl-L-methionine-dependent methyltransferases"/>
    <property type="match status" value="1"/>
</dbReference>
<dbReference type="GO" id="GO:0008170">
    <property type="term" value="F:N-methyltransferase activity"/>
    <property type="evidence" value="ECO:0007669"/>
    <property type="project" value="InterPro"/>
</dbReference>
<evidence type="ECO:0000256" key="3">
    <source>
        <dbReference type="ARBA" id="ARBA00022603"/>
    </source>
</evidence>
<dbReference type="EC" id="2.1.1.72" evidence="2"/>
<proteinExistence type="inferred from homology"/>
<evidence type="ECO:0000313" key="10">
    <source>
        <dbReference type="Proteomes" id="UP000739411"/>
    </source>
</evidence>
<comment type="similarity">
    <text evidence="1">Belongs to the N(4)/N(6)-methyltransferase family.</text>
</comment>
<dbReference type="AlphaFoldDB" id="A0A935JVN3"/>
<evidence type="ECO:0000256" key="5">
    <source>
        <dbReference type="ARBA" id="ARBA00022691"/>
    </source>
</evidence>
<dbReference type="InterPro" id="IPR029063">
    <property type="entry name" value="SAM-dependent_MTases_sf"/>
</dbReference>
<name>A0A935JVN3_9RHOO</name>
<dbReference type="Pfam" id="PF02384">
    <property type="entry name" value="N6_Mtase"/>
    <property type="match status" value="1"/>
</dbReference>
<dbReference type="GO" id="GO:0032259">
    <property type="term" value="P:methylation"/>
    <property type="evidence" value="ECO:0007669"/>
    <property type="project" value="UniProtKB-KW"/>
</dbReference>
<keyword evidence="5" id="KW-0949">S-adenosyl-L-methionine</keyword>
<dbReference type="Proteomes" id="UP000739411">
    <property type="component" value="Unassembled WGS sequence"/>
</dbReference>
<evidence type="ECO:0000256" key="7">
    <source>
        <dbReference type="ARBA" id="ARBA00047942"/>
    </source>
</evidence>
<organism evidence="9 10">
    <name type="scientific">Candidatus Dechloromonas phosphorivorans</name>
    <dbReference type="NCBI Taxonomy" id="2899244"/>
    <lineage>
        <taxon>Bacteria</taxon>
        <taxon>Pseudomonadati</taxon>
        <taxon>Pseudomonadota</taxon>
        <taxon>Betaproteobacteria</taxon>
        <taxon>Rhodocyclales</taxon>
        <taxon>Azonexaceae</taxon>
        <taxon>Dechloromonas</taxon>
    </lineage>
</organism>
<reference evidence="9 10" key="1">
    <citation type="submission" date="2020-10" db="EMBL/GenBank/DDBJ databases">
        <title>Connecting structure to function with the recovery of over 1000 high-quality activated sludge metagenome-assembled genomes encoding full-length rRNA genes using long-read sequencing.</title>
        <authorList>
            <person name="Singleton C.M."/>
            <person name="Petriglieri F."/>
            <person name="Kristensen J.M."/>
            <person name="Kirkegaard R.H."/>
            <person name="Michaelsen T.Y."/>
            <person name="Andersen M.H."/>
            <person name="Karst S.M."/>
            <person name="Dueholm M.S."/>
            <person name="Nielsen P.H."/>
            <person name="Albertsen M."/>
        </authorList>
    </citation>
    <scope>NUCLEOTIDE SEQUENCE [LARGE SCALE GENOMIC DNA]</scope>
    <source>
        <strain evidence="9">EsbW_18-Q3-R4-48_BATAC.463</strain>
    </source>
</reference>
<evidence type="ECO:0000256" key="1">
    <source>
        <dbReference type="ARBA" id="ARBA00006594"/>
    </source>
</evidence>
<feature type="domain" description="DNA methylase adenine-specific" evidence="8">
    <location>
        <begin position="3"/>
        <end position="116"/>
    </location>
</feature>
<evidence type="ECO:0000256" key="2">
    <source>
        <dbReference type="ARBA" id="ARBA00011900"/>
    </source>
</evidence>
<dbReference type="InterPro" id="IPR051537">
    <property type="entry name" value="DNA_Adenine_Mtase"/>
</dbReference>
<accession>A0A935JVN3</accession>
<evidence type="ECO:0000313" key="9">
    <source>
        <dbReference type="EMBL" id="MBK7414811.1"/>
    </source>
</evidence>
<dbReference type="GO" id="GO:0003677">
    <property type="term" value="F:DNA binding"/>
    <property type="evidence" value="ECO:0007669"/>
    <property type="project" value="InterPro"/>
</dbReference>
<dbReference type="Gene3D" id="3.40.50.150">
    <property type="entry name" value="Vaccinia Virus protein VP39"/>
    <property type="match status" value="1"/>
</dbReference>
<evidence type="ECO:0000256" key="4">
    <source>
        <dbReference type="ARBA" id="ARBA00022679"/>
    </source>
</evidence>
<comment type="caution">
    <text evidence="9">The sequence shown here is derived from an EMBL/GenBank/DDBJ whole genome shotgun (WGS) entry which is preliminary data.</text>
</comment>
<evidence type="ECO:0000259" key="8">
    <source>
        <dbReference type="Pfam" id="PF02384"/>
    </source>
</evidence>
<dbReference type="InterPro" id="IPR003356">
    <property type="entry name" value="DNA_methylase_A-5"/>
</dbReference>
<keyword evidence="4" id="KW-0808">Transferase</keyword>
<dbReference type="GO" id="GO:0009007">
    <property type="term" value="F:site-specific DNA-methyltransferase (adenine-specific) activity"/>
    <property type="evidence" value="ECO:0007669"/>
    <property type="project" value="UniProtKB-EC"/>
</dbReference>
<dbReference type="EMBL" id="JADJMS010000013">
    <property type="protein sequence ID" value="MBK7414811.1"/>
    <property type="molecule type" value="Genomic_DNA"/>
</dbReference>
<dbReference type="PANTHER" id="PTHR42933">
    <property type="entry name" value="SLR6095 PROTEIN"/>
    <property type="match status" value="1"/>
</dbReference>